<keyword evidence="3 6" id="KW-0349">Heme</keyword>
<dbReference type="EMBL" id="KV875100">
    <property type="protein sequence ID" value="OIW26630.1"/>
    <property type="molecule type" value="Genomic_DNA"/>
</dbReference>
<evidence type="ECO:0000256" key="7">
    <source>
        <dbReference type="RuleBase" id="RU000461"/>
    </source>
</evidence>
<comment type="cofactor">
    <cofactor evidence="1 6">
        <name>heme</name>
        <dbReference type="ChEBI" id="CHEBI:30413"/>
    </cofactor>
</comment>
<dbReference type="InterPro" id="IPR050121">
    <property type="entry name" value="Cytochrome_P450_monoxygenase"/>
</dbReference>
<evidence type="ECO:0000313" key="8">
    <source>
        <dbReference type="EMBL" id="OIW26630.1"/>
    </source>
</evidence>
<dbReference type="Gene3D" id="1.10.630.10">
    <property type="entry name" value="Cytochrome P450"/>
    <property type="match status" value="1"/>
</dbReference>
<sequence length="564" mass="62681">MSLARIVLALVGAWFLSKAWRLYVNYQAAAKSGLPYLIWPIDPENIFFIVLQMPMKSLLRLLLPTSWYERASIGIMCWEFDDKNRLHERVGPAIIFVTAGVNQLWCADPAMTNVILARRKDFVQLPLASKVMRFLGENILTSDGETWARQRRLVAPNLNERISEKVWAESLAQARQMTAFFLQKPAGLADDTISSMRAVAINVLGRVGYDQPKPFHPMELPSTPDAPMTYVEAISICTELLVVAALLPGWLLRLPFMPTVIRTVGAAMANLPGLTEAMLEEERRVAAETDAARDNVMSMLVRLSDQGRADDRLGKKGAGGATGQFLTEEEIAGNLFIFTGAGFDTTANMLTYAVALLAVYPEWQAWIQEEIDVVFGAAAGAEGTLDYTTCFPKLNRCLALMCETLRLFPPVIHISRSIAHTQTLTVSGHTYTIPGPCSVFINSVGLHHDRNSWGPDADTFRPSRWLVPGAVLGADGQVITPQRGTFLAWSGGPRVCPGQKMSQVEFVTVVSTLFARLRVEPVGKKGRALREARDDFKELVQDSTTRLTLQMNRPEEFKLRWLVR</sequence>
<organism evidence="8 9">
    <name type="scientific">Coniochaeta ligniaria NRRL 30616</name>
    <dbReference type="NCBI Taxonomy" id="1408157"/>
    <lineage>
        <taxon>Eukaryota</taxon>
        <taxon>Fungi</taxon>
        <taxon>Dikarya</taxon>
        <taxon>Ascomycota</taxon>
        <taxon>Pezizomycotina</taxon>
        <taxon>Sordariomycetes</taxon>
        <taxon>Sordariomycetidae</taxon>
        <taxon>Coniochaetales</taxon>
        <taxon>Coniochaetaceae</taxon>
        <taxon>Coniochaeta</taxon>
    </lineage>
</organism>
<dbReference type="InParanoid" id="A0A1J7IGP7"/>
<evidence type="ECO:0000256" key="3">
    <source>
        <dbReference type="ARBA" id="ARBA00022617"/>
    </source>
</evidence>
<dbReference type="PRINTS" id="PR00385">
    <property type="entry name" value="P450"/>
</dbReference>
<comment type="similarity">
    <text evidence="2 7">Belongs to the cytochrome P450 family.</text>
</comment>
<dbReference type="CDD" id="cd11070">
    <property type="entry name" value="CYP56-like"/>
    <property type="match status" value="1"/>
</dbReference>
<accession>A0A1J7IGP7</accession>
<evidence type="ECO:0000256" key="4">
    <source>
        <dbReference type="ARBA" id="ARBA00022723"/>
    </source>
</evidence>
<dbReference type="GO" id="GO:0004497">
    <property type="term" value="F:monooxygenase activity"/>
    <property type="evidence" value="ECO:0007669"/>
    <property type="project" value="UniProtKB-KW"/>
</dbReference>
<feature type="binding site" description="axial binding residue" evidence="6">
    <location>
        <position position="496"/>
    </location>
    <ligand>
        <name>heme</name>
        <dbReference type="ChEBI" id="CHEBI:30413"/>
    </ligand>
    <ligandPart>
        <name>Fe</name>
        <dbReference type="ChEBI" id="CHEBI:18248"/>
    </ligandPart>
</feature>
<dbReference type="GO" id="GO:0020037">
    <property type="term" value="F:heme binding"/>
    <property type="evidence" value="ECO:0007669"/>
    <property type="project" value="InterPro"/>
</dbReference>
<evidence type="ECO:0000256" key="2">
    <source>
        <dbReference type="ARBA" id="ARBA00010617"/>
    </source>
</evidence>
<dbReference type="PANTHER" id="PTHR24305">
    <property type="entry name" value="CYTOCHROME P450"/>
    <property type="match status" value="1"/>
</dbReference>
<evidence type="ECO:0000256" key="1">
    <source>
        <dbReference type="ARBA" id="ARBA00001971"/>
    </source>
</evidence>
<dbReference type="PANTHER" id="PTHR24305:SF166">
    <property type="entry name" value="CYTOCHROME P450 12A4, MITOCHONDRIAL-RELATED"/>
    <property type="match status" value="1"/>
</dbReference>
<dbReference type="STRING" id="1408157.A0A1J7IGP7"/>
<reference evidence="8 9" key="1">
    <citation type="submission" date="2016-10" db="EMBL/GenBank/DDBJ databases">
        <title>Draft genome sequence of Coniochaeta ligniaria NRRL30616, a lignocellulolytic fungus for bioabatement of inhibitors in plant biomass hydrolysates.</title>
        <authorList>
            <consortium name="DOE Joint Genome Institute"/>
            <person name="Jimenez D.J."/>
            <person name="Hector R.E."/>
            <person name="Riley R."/>
            <person name="Sun H."/>
            <person name="Grigoriev I.V."/>
            <person name="Van Elsas J.D."/>
            <person name="Nichols N.N."/>
        </authorList>
    </citation>
    <scope>NUCLEOTIDE SEQUENCE [LARGE SCALE GENOMIC DNA]</scope>
    <source>
        <strain evidence="8 9">NRRL 30616</strain>
    </source>
</reference>
<dbReference type="GO" id="GO:0005506">
    <property type="term" value="F:iron ion binding"/>
    <property type="evidence" value="ECO:0007669"/>
    <property type="project" value="InterPro"/>
</dbReference>
<dbReference type="InterPro" id="IPR001128">
    <property type="entry name" value="Cyt_P450"/>
</dbReference>
<evidence type="ECO:0000256" key="6">
    <source>
        <dbReference type="PIRSR" id="PIRSR602401-1"/>
    </source>
</evidence>
<dbReference type="InterPro" id="IPR002401">
    <property type="entry name" value="Cyt_P450_E_grp-I"/>
</dbReference>
<dbReference type="AlphaFoldDB" id="A0A1J7IGP7"/>
<dbReference type="Proteomes" id="UP000182658">
    <property type="component" value="Unassembled WGS sequence"/>
</dbReference>
<protein>
    <submittedName>
        <fullName evidence="8">Cytochrome P450</fullName>
    </submittedName>
</protein>
<dbReference type="InterPro" id="IPR017972">
    <property type="entry name" value="Cyt_P450_CS"/>
</dbReference>
<name>A0A1J7IGP7_9PEZI</name>
<keyword evidence="7" id="KW-0503">Monooxygenase</keyword>
<dbReference type="PRINTS" id="PR00463">
    <property type="entry name" value="EP450I"/>
</dbReference>
<dbReference type="OrthoDB" id="1470350at2759"/>
<dbReference type="Pfam" id="PF00067">
    <property type="entry name" value="p450"/>
    <property type="match status" value="1"/>
</dbReference>
<keyword evidence="7" id="KW-0560">Oxidoreductase</keyword>
<gene>
    <name evidence="8" type="ORF">CONLIGDRAFT_482241</name>
</gene>
<dbReference type="GO" id="GO:0016705">
    <property type="term" value="F:oxidoreductase activity, acting on paired donors, with incorporation or reduction of molecular oxygen"/>
    <property type="evidence" value="ECO:0007669"/>
    <property type="project" value="InterPro"/>
</dbReference>
<dbReference type="SUPFAM" id="SSF48264">
    <property type="entry name" value="Cytochrome P450"/>
    <property type="match status" value="1"/>
</dbReference>
<keyword evidence="5 6" id="KW-0408">Iron</keyword>
<dbReference type="InterPro" id="IPR036396">
    <property type="entry name" value="Cyt_P450_sf"/>
</dbReference>
<proteinExistence type="inferred from homology"/>
<keyword evidence="4 6" id="KW-0479">Metal-binding</keyword>
<dbReference type="PROSITE" id="PS00086">
    <property type="entry name" value="CYTOCHROME_P450"/>
    <property type="match status" value="1"/>
</dbReference>
<evidence type="ECO:0000256" key="5">
    <source>
        <dbReference type="ARBA" id="ARBA00023004"/>
    </source>
</evidence>
<keyword evidence="9" id="KW-1185">Reference proteome</keyword>
<evidence type="ECO:0000313" key="9">
    <source>
        <dbReference type="Proteomes" id="UP000182658"/>
    </source>
</evidence>